<comment type="caution">
    <text evidence="2">The sequence shown here is derived from an EMBL/GenBank/DDBJ whole genome shotgun (WGS) entry which is preliminary data.</text>
</comment>
<name>A0ABQ1DG35_9ACTN</name>
<feature type="compositionally biased region" description="Polar residues" evidence="1">
    <location>
        <begin position="83"/>
        <end position="93"/>
    </location>
</feature>
<protein>
    <submittedName>
        <fullName evidence="2">Uncharacterized protein</fullName>
    </submittedName>
</protein>
<accession>A0ABQ1DG35</accession>
<proteinExistence type="predicted"/>
<dbReference type="Proteomes" id="UP000480804">
    <property type="component" value="Unassembled WGS sequence"/>
</dbReference>
<evidence type="ECO:0000256" key="1">
    <source>
        <dbReference type="SAM" id="MobiDB-lite"/>
    </source>
</evidence>
<feature type="region of interest" description="Disordered" evidence="1">
    <location>
        <begin position="1"/>
        <end position="93"/>
    </location>
</feature>
<dbReference type="EMBL" id="BLLO01000031">
    <property type="protein sequence ID" value="GFH81535.1"/>
    <property type="molecule type" value="Genomic_DNA"/>
</dbReference>
<sequence>MLATLSSVRLPLENKTTPSPRPTPGTGTDACPHMRDLRTATTSWPRTVTAPHVFSPMPAAGLPVIRRSTSGNTPEPRPVAGTCGSTQNGRGEG</sequence>
<evidence type="ECO:0000313" key="2">
    <source>
        <dbReference type="EMBL" id="GFH81535.1"/>
    </source>
</evidence>
<reference evidence="2 3" key="1">
    <citation type="submission" date="2020-02" db="EMBL/GenBank/DDBJ databases">
        <title>Whole genome shotgun sequence of Streptomyces gougerotii NBRC 13043.</title>
        <authorList>
            <person name="Ichikawa N."/>
            <person name="Komaki H."/>
            <person name="Tamura T."/>
        </authorList>
    </citation>
    <scope>NUCLEOTIDE SEQUENCE [LARGE SCALE GENOMIC DNA]</scope>
    <source>
        <strain evidence="2 3">NBRC 13043</strain>
    </source>
</reference>
<evidence type="ECO:0000313" key="3">
    <source>
        <dbReference type="Proteomes" id="UP000480804"/>
    </source>
</evidence>
<organism evidence="2 3">
    <name type="scientific">Streptomyces gougerotii</name>
    <dbReference type="NCBI Taxonomy" id="53448"/>
    <lineage>
        <taxon>Bacteria</taxon>
        <taxon>Bacillati</taxon>
        <taxon>Actinomycetota</taxon>
        <taxon>Actinomycetes</taxon>
        <taxon>Kitasatosporales</taxon>
        <taxon>Streptomycetaceae</taxon>
        <taxon>Streptomyces</taxon>
        <taxon>Streptomyces diastaticus group</taxon>
    </lineage>
</organism>
<keyword evidence="3" id="KW-1185">Reference proteome</keyword>
<gene>
    <name evidence="2" type="ORF">Sgou_62050</name>
</gene>